<proteinExistence type="predicted"/>
<dbReference type="AlphaFoldDB" id="A0A0A9BMK1"/>
<organism evidence="1">
    <name type="scientific">Arundo donax</name>
    <name type="common">Giant reed</name>
    <name type="synonym">Donax arundinaceus</name>
    <dbReference type="NCBI Taxonomy" id="35708"/>
    <lineage>
        <taxon>Eukaryota</taxon>
        <taxon>Viridiplantae</taxon>
        <taxon>Streptophyta</taxon>
        <taxon>Embryophyta</taxon>
        <taxon>Tracheophyta</taxon>
        <taxon>Spermatophyta</taxon>
        <taxon>Magnoliopsida</taxon>
        <taxon>Liliopsida</taxon>
        <taxon>Poales</taxon>
        <taxon>Poaceae</taxon>
        <taxon>PACMAD clade</taxon>
        <taxon>Arundinoideae</taxon>
        <taxon>Arundineae</taxon>
        <taxon>Arundo</taxon>
    </lineage>
</organism>
<sequence length="59" mass="6882">MAIHRRLEECPGQCHIPHPRGSLSGQTHRRISPRPTVVGRELLEIKVLWLVQTRIRPLR</sequence>
<dbReference type="EMBL" id="GBRH01233314">
    <property type="protein sequence ID" value="JAD64581.1"/>
    <property type="molecule type" value="Transcribed_RNA"/>
</dbReference>
<name>A0A0A9BMK1_ARUDO</name>
<evidence type="ECO:0000313" key="1">
    <source>
        <dbReference type="EMBL" id="JAD64581.1"/>
    </source>
</evidence>
<protein>
    <submittedName>
        <fullName evidence="1">Uncharacterized protein</fullName>
    </submittedName>
</protein>
<reference evidence="1" key="2">
    <citation type="journal article" date="2015" name="Data Brief">
        <title>Shoot transcriptome of the giant reed, Arundo donax.</title>
        <authorList>
            <person name="Barrero R.A."/>
            <person name="Guerrero F.D."/>
            <person name="Moolhuijzen P."/>
            <person name="Goolsby J.A."/>
            <person name="Tidwell J."/>
            <person name="Bellgard S.E."/>
            <person name="Bellgard M.I."/>
        </authorList>
    </citation>
    <scope>NUCLEOTIDE SEQUENCE</scope>
    <source>
        <tissue evidence="1">Shoot tissue taken approximately 20 cm above the soil surface</tissue>
    </source>
</reference>
<accession>A0A0A9BMK1</accession>
<reference evidence="1" key="1">
    <citation type="submission" date="2014-09" db="EMBL/GenBank/DDBJ databases">
        <authorList>
            <person name="Magalhaes I.L.F."/>
            <person name="Oliveira U."/>
            <person name="Santos F.R."/>
            <person name="Vidigal T.H.D.A."/>
            <person name="Brescovit A.D."/>
            <person name="Santos A.J."/>
        </authorList>
    </citation>
    <scope>NUCLEOTIDE SEQUENCE</scope>
    <source>
        <tissue evidence="1">Shoot tissue taken approximately 20 cm above the soil surface</tissue>
    </source>
</reference>